<name>A0A9P4MPS2_9PLEO</name>
<sequence length="884" mass="95892">MDNWGDPWADDAELDSKTPQMEHVKLSTPLPTTSPALFNEVVDEAQWGNVNDDGRTEGWRSPAQFPEPNHPLTTETSSTELDYNENNGLPAPVKDEEHIYNGGWGIGTEEHSSLHSDRVISESSDSATTVQGNEVSDASSRELTAAERVDDDASTRSSASPSDHSHTEPHTESPRTSFEDEHVEKAHEPETRSKRDDIPALELANGEFVVPDREVEVTIPSPDEEDEFGNFEEEGDAEPLPDDEKFTPVVPVKTTSALLESKRDDSHSHLDPDNLERSSVPTKGLFQPDLSLVEQIFPIFKSEGEVTPLPDDPISTTSQRKAWYRLTRKQTMREFNTGKDDDSYVRVTWMNSEIRSKATQIVARWVKEDRMSARGQAAAGTFFWDQPAPQSEPQTSGKSARKKPSLPISTQIRPATQNARPESFGTAATTAAATAQFNWSTSPVAAHAPQDKFRPISPGHRSFTSPLAAGHRAVSGVRGQEGRSASIDLTARMMPQNGHKRTTTVTNAAGPAPVVPSYLAGISISADSISRTPSPSSGIFKIPPPPSSGASTPRLPKDTDPWISLERLETSLSPAPSKGSNGISSAMADDDEDWGEMVQSPSVNEFEKQPPMGDAFHVFPPALQPTTTSAPSSVRSASFQTPTPRRASPIVRLKGTMSPTTANFKFNSFIPANTKPEPIGRGILRKASSHAPETLVKDIAPSLRERSIRKASNHSIGGNPNTEFSSFESSATPPGPLNPPNTPPPPTYPLSIFESAPLSQPSEQITTQQTLPSLFDADFSIFESAPAQPATQAHSQPKYQVDPEDPFSVFETTKPIDVPSVSVSVPPSRSTSVGMPSVASCPKGVGMGTGACAWDSVERREEEEEEVARKILRGLPDLGYMLRK</sequence>
<feature type="region of interest" description="Disordered" evidence="1">
    <location>
        <begin position="1"/>
        <end position="283"/>
    </location>
</feature>
<feature type="region of interest" description="Disordered" evidence="1">
    <location>
        <begin position="380"/>
        <end position="428"/>
    </location>
</feature>
<dbReference type="AlphaFoldDB" id="A0A9P4MPS2"/>
<dbReference type="Proteomes" id="UP000799536">
    <property type="component" value="Unassembled WGS sequence"/>
</dbReference>
<feature type="compositionally biased region" description="Pro residues" evidence="1">
    <location>
        <begin position="733"/>
        <end position="748"/>
    </location>
</feature>
<evidence type="ECO:0000313" key="2">
    <source>
        <dbReference type="EMBL" id="KAF2198546.1"/>
    </source>
</evidence>
<evidence type="ECO:0000313" key="3">
    <source>
        <dbReference type="Proteomes" id="UP000799536"/>
    </source>
</evidence>
<feature type="compositionally biased region" description="Polar residues" evidence="1">
    <location>
        <begin position="407"/>
        <end position="420"/>
    </location>
</feature>
<reference evidence="2" key="1">
    <citation type="journal article" date="2020" name="Stud. Mycol.">
        <title>101 Dothideomycetes genomes: a test case for predicting lifestyles and emergence of pathogens.</title>
        <authorList>
            <person name="Haridas S."/>
            <person name="Albert R."/>
            <person name="Binder M."/>
            <person name="Bloem J."/>
            <person name="Labutti K."/>
            <person name="Salamov A."/>
            <person name="Andreopoulos B."/>
            <person name="Baker S."/>
            <person name="Barry K."/>
            <person name="Bills G."/>
            <person name="Bluhm B."/>
            <person name="Cannon C."/>
            <person name="Castanera R."/>
            <person name="Culley D."/>
            <person name="Daum C."/>
            <person name="Ezra D."/>
            <person name="Gonzalez J."/>
            <person name="Henrissat B."/>
            <person name="Kuo A."/>
            <person name="Liang C."/>
            <person name="Lipzen A."/>
            <person name="Lutzoni F."/>
            <person name="Magnuson J."/>
            <person name="Mondo S."/>
            <person name="Nolan M."/>
            <person name="Ohm R."/>
            <person name="Pangilinan J."/>
            <person name="Park H.-J."/>
            <person name="Ramirez L."/>
            <person name="Alfaro M."/>
            <person name="Sun H."/>
            <person name="Tritt A."/>
            <person name="Yoshinaga Y."/>
            <person name="Zwiers L.-H."/>
            <person name="Turgeon B."/>
            <person name="Goodwin S."/>
            <person name="Spatafora J."/>
            <person name="Crous P."/>
            <person name="Grigoriev I."/>
        </authorList>
    </citation>
    <scope>NUCLEOTIDE SEQUENCE</scope>
    <source>
        <strain evidence="2">ATCC 74209</strain>
    </source>
</reference>
<feature type="compositionally biased region" description="Basic and acidic residues" evidence="1">
    <location>
        <begin position="144"/>
        <end position="154"/>
    </location>
</feature>
<evidence type="ECO:0000256" key="1">
    <source>
        <dbReference type="SAM" id="MobiDB-lite"/>
    </source>
</evidence>
<organism evidence="2 3">
    <name type="scientific">Delitschia confertaspora ATCC 74209</name>
    <dbReference type="NCBI Taxonomy" id="1513339"/>
    <lineage>
        <taxon>Eukaryota</taxon>
        <taxon>Fungi</taxon>
        <taxon>Dikarya</taxon>
        <taxon>Ascomycota</taxon>
        <taxon>Pezizomycotina</taxon>
        <taxon>Dothideomycetes</taxon>
        <taxon>Pleosporomycetidae</taxon>
        <taxon>Pleosporales</taxon>
        <taxon>Delitschiaceae</taxon>
        <taxon>Delitschia</taxon>
    </lineage>
</organism>
<dbReference type="OrthoDB" id="3941134at2759"/>
<feature type="region of interest" description="Disordered" evidence="1">
    <location>
        <begin position="782"/>
        <end position="801"/>
    </location>
</feature>
<feature type="compositionally biased region" description="Basic and acidic residues" evidence="1">
    <location>
        <begin position="260"/>
        <end position="276"/>
    </location>
</feature>
<feature type="compositionally biased region" description="Low complexity" evidence="1">
    <location>
        <begin position="818"/>
        <end position="833"/>
    </location>
</feature>
<feature type="compositionally biased region" description="Polar residues" evidence="1">
    <location>
        <begin position="757"/>
        <end position="770"/>
    </location>
</feature>
<feature type="compositionally biased region" description="Polar residues" evidence="1">
    <location>
        <begin position="388"/>
        <end position="398"/>
    </location>
</feature>
<feature type="compositionally biased region" description="Polar residues" evidence="1">
    <location>
        <begin position="624"/>
        <end position="643"/>
    </location>
</feature>
<comment type="caution">
    <text evidence="2">The sequence shown here is derived from an EMBL/GenBank/DDBJ whole genome shotgun (WGS) entry which is preliminary data.</text>
</comment>
<feature type="region of interest" description="Disordered" evidence="1">
    <location>
        <begin position="604"/>
        <end position="770"/>
    </location>
</feature>
<dbReference type="EMBL" id="ML994136">
    <property type="protein sequence ID" value="KAF2198546.1"/>
    <property type="molecule type" value="Genomic_DNA"/>
</dbReference>
<accession>A0A9P4MPS2</accession>
<keyword evidence="3" id="KW-1185">Reference proteome</keyword>
<feature type="compositionally biased region" description="Polar residues" evidence="1">
    <location>
        <begin position="121"/>
        <end position="142"/>
    </location>
</feature>
<feature type="compositionally biased region" description="Polar residues" evidence="1">
    <location>
        <begin position="657"/>
        <end position="666"/>
    </location>
</feature>
<feature type="compositionally biased region" description="Basic and acidic residues" evidence="1">
    <location>
        <begin position="108"/>
        <end position="120"/>
    </location>
</feature>
<proteinExistence type="predicted"/>
<feature type="region of interest" description="Disordered" evidence="1">
    <location>
        <begin position="818"/>
        <end position="842"/>
    </location>
</feature>
<feature type="compositionally biased region" description="Basic and acidic residues" evidence="1">
    <location>
        <begin position="14"/>
        <end position="25"/>
    </location>
</feature>
<feature type="region of interest" description="Disordered" evidence="1">
    <location>
        <begin position="529"/>
        <end position="560"/>
    </location>
</feature>
<feature type="compositionally biased region" description="Polar residues" evidence="1">
    <location>
        <begin position="713"/>
        <end position="731"/>
    </location>
</feature>
<feature type="compositionally biased region" description="Polar residues" evidence="1">
    <location>
        <begin position="789"/>
        <end position="798"/>
    </location>
</feature>
<gene>
    <name evidence="2" type="ORF">GQ43DRAFT_443257</name>
</gene>
<feature type="compositionally biased region" description="Polar residues" evidence="1">
    <location>
        <begin position="71"/>
        <end position="87"/>
    </location>
</feature>
<feature type="compositionally biased region" description="Acidic residues" evidence="1">
    <location>
        <begin position="222"/>
        <end position="241"/>
    </location>
</feature>
<protein>
    <submittedName>
        <fullName evidence="2">Uncharacterized protein</fullName>
    </submittedName>
</protein>
<feature type="compositionally biased region" description="Basic and acidic residues" evidence="1">
    <location>
        <begin position="163"/>
        <end position="198"/>
    </location>
</feature>